<evidence type="ECO:0000313" key="1">
    <source>
        <dbReference type="EMBL" id="KAF3956650.1"/>
    </source>
</evidence>
<protein>
    <submittedName>
        <fullName evidence="1">Uncharacterized protein</fullName>
    </submittedName>
</protein>
<gene>
    <name evidence="1" type="ORF">CMV_018245</name>
</gene>
<evidence type="ECO:0000313" key="2">
    <source>
        <dbReference type="Proteomes" id="UP000737018"/>
    </source>
</evidence>
<name>A0A8J4VHW0_9ROSI</name>
<dbReference type="Proteomes" id="UP000737018">
    <property type="component" value="Unassembled WGS sequence"/>
</dbReference>
<sequence length="88" mass="9481">MPSTSFSGVVSSFACLNLHHTTHRITPPQVARAVRGAFKHTRAAVSYDPTGAEQQTFVSSEGINQALLSSEDINQALFRDVGYGGRCQ</sequence>
<reference evidence="1" key="1">
    <citation type="submission" date="2020-03" db="EMBL/GenBank/DDBJ databases">
        <title>Castanea mollissima Vanexum genome sequencing.</title>
        <authorList>
            <person name="Staton M."/>
        </authorList>
    </citation>
    <scope>NUCLEOTIDE SEQUENCE</scope>
    <source>
        <tissue evidence="1">Leaf</tissue>
    </source>
</reference>
<accession>A0A8J4VHW0</accession>
<dbReference type="EMBL" id="JRKL02003027">
    <property type="protein sequence ID" value="KAF3956650.1"/>
    <property type="molecule type" value="Genomic_DNA"/>
</dbReference>
<keyword evidence="2" id="KW-1185">Reference proteome</keyword>
<dbReference type="AlphaFoldDB" id="A0A8J4VHW0"/>
<proteinExistence type="predicted"/>
<organism evidence="1 2">
    <name type="scientific">Castanea mollissima</name>
    <name type="common">Chinese chestnut</name>
    <dbReference type="NCBI Taxonomy" id="60419"/>
    <lineage>
        <taxon>Eukaryota</taxon>
        <taxon>Viridiplantae</taxon>
        <taxon>Streptophyta</taxon>
        <taxon>Embryophyta</taxon>
        <taxon>Tracheophyta</taxon>
        <taxon>Spermatophyta</taxon>
        <taxon>Magnoliopsida</taxon>
        <taxon>eudicotyledons</taxon>
        <taxon>Gunneridae</taxon>
        <taxon>Pentapetalae</taxon>
        <taxon>rosids</taxon>
        <taxon>fabids</taxon>
        <taxon>Fagales</taxon>
        <taxon>Fagaceae</taxon>
        <taxon>Castanea</taxon>
    </lineage>
</organism>
<comment type="caution">
    <text evidence="1">The sequence shown here is derived from an EMBL/GenBank/DDBJ whole genome shotgun (WGS) entry which is preliminary data.</text>
</comment>